<proteinExistence type="predicted"/>
<reference evidence="2" key="1">
    <citation type="journal article" date="2019" name="Int. J. Syst. Evol. Microbiol.">
        <title>The Global Catalogue of Microorganisms (GCM) 10K type strain sequencing project: providing services to taxonomists for standard genome sequencing and annotation.</title>
        <authorList>
            <consortium name="The Broad Institute Genomics Platform"/>
            <consortium name="The Broad Institute Genome Sequencing Center for Infectious Disease"/>
            <person name="Wu L."/>
            <person name="Ma J."/>
        </authorList>
    </citation>
    <scope>NUCLEOTIDE SEQUENCE [LARGE SCALE GENOMIC DNA]</scope>
    <source>
        <strain evidence="2">NBRC 102122</strain>
    </source>
</reference>
<dbReference type="EMBL" id="BSOP01000066">
    <property type="protein sequence ID" value="GLR54986.1"/>
    <property type="molecule type" value="Genomic_DNA"/>
</dbReference>
<organism evidence="1 2">
    <name type="scientific">Shinella yambaruensis</name>
    <dbReference type="NCBI Taxonomy" id="415996"/>
    <lineage>
        <taxon>Bacteria</taxon>
        <taxon>Pseudomonadati</taxon>
        <taxon>Pseudomonadota</taxon>
        <taxon>Alphaproteobacteria</taxon>
        <taxon>Hyphomicrobiales</taxon>
        <taxon>Rhizobiaceae</taxon>
        <taxon>Shinella</taxon>
    </lineage>
</organism>
<name>A0ABQ5ZV84_9HYPH</name>
<gene>
    <name evidence="1" type="ORF">GCM10007923_62070</name>
</gene>
<keyword evidence="2" id="KW-1185">Reference proteome</keyword>
<protein>
    <submittedName>
        <fullName evidence="1">Uncharacterized protein</fullName>
    </submittedName>
</protein>
<dbReference type="RefSeq" id="WP_263195054.1">
    <property type="nucleotide sequence ID" value="NZ_BSOP01000066.1"/>
</dbReference>
<comment type="caution">
    <text evidence="1">The sequence shown here is derived from an EMBL/GenBank/DDBJ whole genome shotgun (WGS) entry which is preliminary data.</text>
</comment>
<accession>A0ABQ5ZV84</accession>
<sequence length="171" mass="18390">MADLNSRAFQATIAAGTKLYASKRLNTMTNDEAMKALATEILQTYVAIAVEGALTSARECAAWVNKALFLDLTQQQELLLADVIGKALVADRARHQAVAAENATCKGGLQVGNLISYAKWRGDYRILESGIGDPAEWESPPDVVLPVYCDGVAEALERYSITPSVSEGRAE</sequence>
<evidence type="ECO:0000313" key="2">
    <source>
        <dbReference type="Proteomes" id="UP001156702"/>
    </source>
</evidence>
<evidence type="ECO:0000313" key="1">
    <source>
        <dbReference type="EMBL" id="GLR54986.1"/>
    </source>
</evidence>
<dbReference type="Proteomes" id="UP001156702">
    <property type="component" value="Unassembled WGS sequence"/>
</dbReference>